<name>A0A3E5AAY1_9FIRM</name>
<keyword evidence="1" id="KW-0175">Coiled coil</keyword>
<feature type="coiled-coil region" evidence="1">
    <location>
        <begin position="3"/>
        <end position="102"/>
    </location>
</feature>
<proteinExistence type="predicted"/>
<gene>
    <name evidence="2" type="ORF">DXB81_00300</name>
</gene>
<dbReference type="RefSeq" id="WP_117738664.1">
    <property type="nucleotide sequence ID" value="NZ_QSUB01000001.1"/>
</dbReference>
<accession>A0A3E5AAY1</accession>
<sequence>MPIFEKEIRLEAVEELRKEKNEEIEALHEELKNEKKNVIKIYYEKELSEHQFGKEIREKCQQNYNEAREEYSKKEREIHTRIERLVKDVDALDIEIDKIKKEF</sequence>
<evidence type="ECO:0000313" key="2">
    <source>
        <dbReference type="EMBL" id="RGN07012.1"/>
    </source>
</evidence>
<dbReference type="Proteomes" id="UP000261222">
    <property type="component" value="Unassembled WGS sequence"/>
</dbReference>
<dbReference type="AlphaFoldDB" id="A0A3E5AAY1"/>
<organism evidence="2 3">
    <name type="scientific">Blautia obeum</name>
    <dbReference type="NCBI Taxonomy" id="40520"/>
    <lineage>
        <taxon>Bacteria</taxon>
        <taxon>Bacillati</taxon>
        <taxon>Bacillota</taxon>
        <taxon>Clostridia</taxon>
        <taxon>Lachnospirales</taxon>
        <taxon>Lachnospiraceae</taxon>
        <taxon>Blautia</taxon>
    </lineage>
</organism>
<comment type="caution">
    <text evidence="2">The sequence shown here is derived from an EMBL/GenBank/DDBJ whole genome shotgun (WGS) entry which is preliminary data.</text>
</comment>
<dbReference type="EMBL" id="QSUB01000001">
    <property type="protein sequence ID" value="RGN07012.1"/>
    <property type="molecule type" value="Genomic_DNA"/>
</dbReference>
<protein>
    <submittedName>
        <fullName evidence="2">Uncharacterized protein</fullName>
    </submittedName>
</protein>
<evidence type="ECO:0000313" key="3">
    <source>
        <dbReference type="Proteomes" id="UP000261222"/>
    </source>
</evidence>
<reference evidence="2 3" key="1">
    <citation type="submission" date="2018-08" db="EMBL/GenBank/DDBJ databases">
        <title>A genome reference for cultivated species of the human gut microbiota.</title>
        <authorList>
            <person name="Zou Y."/>
            <person name="Xue W."/>
            <person name="Luo G."/>
        </authorList>
    </citation>
    <scope>NUCLEOTIDE SEQUENCE [LARGE SCALE GENOMIC DNA]</scope>
    <source>
        <strain evidence="2 3">OM06-11AA</strain>
    </source>
</reference>
<evidence type="ECO:0000256" key="1">
    <source>
        <dbReference type="SAM" id="Coils"/>
    </source>
</evidence>